<dbReference type="InterPro" id="IPR006527">
    <property type="entry name" value="F-box-assoc_dom_typ1"/>
</dbReference>
<proteinExistence type="predicted"/>
<organism evidence="2">
    <name type="scientific">Daucus carota subsp. sativus</name>
    <name type="common">Carrot</name>
    <dbReference type="NCBI Taxonomy" id="79200"/>
    <lineage>
        <taxon>Eukaryota</taxon>
        <taxon>Viridiplantae</taxon>
        <taxon>Streptophyta</taxon>
        <taxon>Embryophyta</taxon>
        <taxon>Tracheophyta</taxon>
        <taxon>Spermatophyta</taxon>
        <taxon>Magnoliopsida</taxon>
        <taxon>eudicotyledons</taxon>
        <taxon>Gunneridae</taxon>
        <taxon>Pentapetalae</taxon>
        <taxon>asterids</taxon>
        <taxon>campanulids</taxon>
        <taxon>Apiales</taxon>
        <taxon>Apiaceae</taxon>
        <taxon>Apioideae</taxon>
        <taxon>Scandiceae</taxon>
        <taxon>Daucinae</taxon>
        <taxon>Daucus</taxon>
        <taxon>Daucus sect. Daucus</taxon>
    </lineage>
</organism>
<dbReference type="Pfam" id="PF00646">
    <property type="entry name" value="F-box"/>
    <property type="match status" value="1"/>
</dbReference>
<dbReference type="InterPro" id="IPR050796">
    <property type="entry name" value="SCF_F-box_component"/>
</dbReference>
<evidence type="ECO:0000259" key="1">
    <source>
        <dbReference type="PROSITE" id="PS50181"/>
    </source>
</evidence>
<dbReference type="InterPro" id="IPR017451">
    <property type="entry name" value="F-box-assoc_interact_dom"/>
</dbReference>
<dbReference type="PANTHER" id="PTHR31672">
    <property type="entry name" value="BNACNNG10540D PROTEIN"/>
    <property type="match status" value="1"/>
</dbReference>
<name>A0A166IZ43_DAUCS</name>
<gene>
    <name evidence="2" type="ORF">DCAR_004303</name>
</gene>
<dbReference type="OMA" id="ESHTEVW"/>
<dbReference type="Pfam" id="PF07734">
    <property type="entry name" value="FBA_1"/>
    <property type="match status" value="1"/>
</dbReference>
<dbReference type="NCBIfam" id="TIGR01640">
    <property type="entry name" value="F_box_assoc_1"/>
    <property type="match status" value="1"/>
</dbReference>
<dbReference type="SMART" id="SM00256">
    <property type="entry name" value="FBOX"/>
    <property type="match status" value="1"/>
</dbReference>
<comment type="caution">
    <text evidence="2">The sequence shown here is derived from an EMBL/GenBank/DDBJ whole genome shotgun (WGS) entry which is preliminary data.</text>
</comment>
<accession>A0A166IZ43</accession>
<dbReference type="STRING" id="79200.A0A166IZ43"/>
<reference evidence="2" key="1">
    <citation type="journal article" date="2016" name="Nat. Genet.">
        <title>A high-quality carrot genome assembly provides new insights into carotenoid accumulation and asterid genome evolution.</title>
        <authorList>
            <person name="Iorizzo M."/>
            <person name="Ellison S."/>
            <person name="Senalik D."/>
            <person name="Zeng P."/>
            <person name="Satapoomin P."/>
            <person name="Huang J."/>
            <person name="Bowman M."/>
            <person name="Iovene M."/>
            <person name="Sanseverino W."/>
            <person name="Cavagnaro P."/>
            <person name="Yildiz M."/>
            <person name="Macko-Podgorni A."/>
            <person name="Moranska E."/>
            <person name="Grzebelus E."/>
            <person name="Grzebelus D."/>
            <person name="Ashrafi H."/>
            <person name="Zheng Z."/>
            <person name="Cheng S."/>
            <person name="Spooner D."/>
            <person name="Van Deynze A."/>
            <person name="Simon P."/>
        </authorList>
    </citation>
    <scope>NUCLEOTIDE SEQUENCE [LARGE SCALE GENOMIC DNA]</scope>
    <source>
        <tissue evidence="2">Leaf</tissue>
    </source>
</reference>
<dbReference type="Gramene" id="KZN11647">
    <property type="protein sequence ID" value="KZN11647"/>
    <property type="gene ID" value="DCAR_004303"/>
</dbReference>
<dbReference type="PANTHER" id="PTHR31672:SF13">
    <property type="entry name" value="F-BOX PROTEIN CPR30-LIKE"/>
    <property type="match status" value="1"/>
</dbReference>
<dbReference type="AlphaFoldDB" id="A0A166IZ43"/>
<dbReference type="EMBL" id="LNRQ01000001">
    <property type="protein sequence ID" value="KZN11647.1"/>
    <property type="molecule type" value="Genomic_DNA"/>
</dbReference>
<dbReference type="PROSITE" id="PS50181">
    <property type="entry name" value="FBOX"/>
    <property type="match status" value="1"/>
</dbReference>
<dbReference type="InterPro" id="IPR036047">
    <property type="entry name" value="F-box-like_dom_sf"/>
</dbReference>
<protein>
    <recommendedName>
        <fullName evidence="1">F-box domain-containing protein</fullName>
    </recommendedName>
</protein>
<evidence type="ECO:0000313" key="2">
    <source>
        <dbReference type="EMBL" id="KZN11647.1"/>
    </source>
</evidence>
<dbReference type="CDD" id="cd22157">
    <property type="entry name" value="F-box_AtFBW1-like"/>
    <property type="match status" value="1"/>
</dbReference>
<sequence>MSFPHQMIDQVLCRLPVKPLLRFRCVSKGWCSLIDSNAFVKKHLETALECNTGCGLIINDDAGKIYLADFDSLDDGSSAIAEISDSLKSILSGAEFFGAAKGLVCVAKEEMNEIVLFNPATRKARKLPSALPEFPRSFHSVETSICGFGYDHVNDDYKVVKIAECQIQFRGFMVIVYSLKSNSWTRVRNVPSNVVFYLKWGVFASGAVHWLGSKNPGHGLETIVGFDLGLERFTEIPFPPLNKKYITMNYRSLGPFGESLCILDNYPDFSSDVWLMKEYGVENPWYRAFRFKQPSPLEFWGPRPLALSKSRKNVLLEVDHAKLMWYDPTRKTVKKVRIRGIPNSFYTYLYTESLLQLTEDKPHQKPSQDKQPKKEQKKRSLVRILIIIEGCFSFQRIQFKAIRYADDKETEEYDKKECFGKGREAEYWIFLERSELT</sequence>
<dbReference type="InterPro" id="IPR001810">
    <property type="entry name" value="F-box_dom"/>
</dbReference>
<feature type="domain" description="F-box" evidence="1">
    <location>
        <begin position="1"/>
        <end position="43"/>
    </location>
</feature>
<dbReference type="SUPFAM" id="SSF81383">
    <property type="entry name" value="F-box domain"/>
    <property type="match status" value="1"/>
</dbReference>